<comment type="similarity">
    <text evidence="2">Belongs to the MAP7 family.</text>
</comment>
<keyword evidence="3" id="KW-0963">Cytoplasm</keyword>
<keyword evidence="5" id="KW-0206">Cytoskeleton</keyword>
<protein>
    <submittedName>
        <fullName evidence="8">MAP7 domain containing 2</fullName>
    </submittedName>
</protein>
<dbReference type="InterPro" id="IPR008604">
    <property type="entry name" value="MAP7_fam"/>
</dbReference>
<evidence type="ECO:0000313" key="8">
    <source>
        <dbReference type="Ensembl" id="ENSCRFP00000010948.1"/>
    </source>
</evidence>
<evidence type="ECO:0000256" key="7">
    <source>
        <dbReference type="SAM" id="MobiDB-lite"/>
    </source>
</evidence>
<dbReference type="PANTHER" id="PTHR15073:SF3">
    <property type="entry name" value="MAP7 DOMAIN-CONTAINING PROTEIN 2"/>
    <property type="match status" value="1"/>
</dbReference>
<evidence type="ECO:0000313" key="9">
    <source>
        <dbReference type="Proteomes" id="UP000694396"/>
    </source>
</evidence>
<reference evidence="8" key="2">
    <citation type="submission" date="2025-09" db="UniProtKB">
        <authorList>
            <consortium name="Ensembl"/>
        </authorList>
    </citation>
    <scope>IDENTIFICATION</scope>
</reference>
<feature type="coiled-coil region" evidence="6">
    <location>
        <begin position="47"/>
        <end position="137"/>
    </location>
</feature>
<dbReference type="InterPro" id="IPR051483">
    <property type="entry name" value="MAP7_domain-containing"/>
</dbReference>
<dbReference type="AlphaFoldDB" id="A0A8C3QTN2"/>
<dbReference type="GO" id="GO:0000226">
    <property type="term" value="P:microtubule cytoskeleton organization"/>
    <property type="evidence" value="ECO:0007669"/>
    <property type="project" value="InterPro"/>
</dbReference>
<keyword evidence="9" id="KW-1185">Reference proteome</keyword>
<feature type="region of interest" description="Disordered" evidence="7">
    <location>
        <begin position="242"/>
        <end position="517"/>
    </location>
</feature>
<evidence type="ECO:0000256" key="3">
    <source>
        <dbReference type="ARBA" id="ARBA00022490"/>
    </source>
</evidence>
<feature type="compositionally biased region" description="Low complexity" evidence="7">
    <location>
        <begin position="306"/>
        <end position="318"/>
    </location>
</feature>
<dbReference type="PANTHER" id="PTHR15073">
    <property type="entry name" value="MICROTUBULE-ASSOCIATED PROTEIN"/>
    <property type="match status" value="1"/>
</dbReference>
<sequence length="703" mass="79757">ALRNHAWSSAVCGRLCSRGTQIPAREPALIQQQNWFSIDGFLRTDERQRLAKERREEREKYLAAREQQILEKERRAKLQYEKQMEERWRRLEEQRQREEQKRAAVEEKRRQKLKEEEERLEAMMRRSLERSQQLEQKQKRWSWGGALAAGSGGRDACDKLSASTMNLPKQMESPISKRLSSSTAAITHSPDRAHRMHLSPMENFIVSRLLTPTQSSLARSRSTLMLSEQYNTPVFHICPRVAPASPLKSPYKPSPTRSTDRKKATSPSTANAMKGAPAAEKIKKEKRPATPGSSSGMGSPLRRSDSPAAMSRRSASPATPKTVAKTYPQSPKNTKQYPASPVKHRATSSLSQETPKKKADKEKENVSHLKSPGARADDVGQVTPEKHVPSAGKAENSEGKITAGTSDAEEAAKILAEKRRQARLQKEQEERERQEREEREREEQKRKAEEERLRLEEEARKKEEERKREEEAARKKAEEEARRRAEEEQMLKEKQEKELQAKLEKQREEAEVKAREAAEQLRLEREQIMQQIEQERLERKKRIDEIMKRTRKSETPEVKINGLATCLKNKSLESAASVIPSQDVVANGLKSVSGLIQLEAVDGKSNSMEDSTDEVQSMDVSPASKEELISIPEYSPMNELMPGVSLDQNGTSNGKALEDLLDFTGQATYTKMSSDTLSLDDCNKNLIEGFNSPGQENTLNSIC</sequence>
<evidence type="ECO:0000256" key="6">
    <source>
        <dbReference type="SAM" id="Coils"/>
    </source>
</evidence>
<accession>A0A8C3QTN2</accession>
<dbReference type="Ensembl" id="ENSCRFT00000011331.1">
    <property type="protein sequence ID" value="ENSCRFP00000010948.1"/>
    <property type="gene ID" value="ENSCRFG00000008525.1"/>
</dbReference>
<reference evidence="8" key="1">
    <citation type="submission" date="2025-08" db="UniProtKB">
        <authorList>
            <consortium name="Ensembl"/>
        </authorList>
    </citation>
    <scope>IDENTIFICATION</scope>
</reference>
<proteinExistence type="inferred from homology"/>
<feature type="region of interest" description="Disordered" evidence="7">
    <location>
        <begin position="603"/>
        <end position="623"/>
    </location>
</feature>
<organism evidence="8 9">
    <name type="scientific">Cyanoderma ruficeps</name>
    <name type="common">rufous-capped babbler</name>
    <dbReference type="NCBI Taxonomy" id="181631"/>
    <lineage>
        <taxon>Eukaryota</taxon>
        <taxon>Metazoa</taxon>
        <taxon>Chordata</taxon>
        <taxon>Craniata</taxon>
        <taxon>Vertebrata</taxon>
        <taxon>Euteleostomi</taxon>
        <taxon>Archelosauria</taxon>
        <taxon>Archosauria</taxon>
        <taxon>Dinosauria</taxon>
        <taxon>Saurischia</taxon>
        <taxon>Theropoda</taxon>
        <taxon>Coelurosauria</taxon>
        <taxon>Aves</taxon>
        <taxon>Neognathae</taxon>
        <taxon>Neoaves</taxon>
        <taxon>Telluraves</taxon>
        <taxon>Australaves</taxon>
        <taxon>Passeriformes</taxon>
        <taxon>Sylvioidea</taxon>
        <taxon>Timaliidae</taxon>
        <taxon>Cyanoderma</taxon>
    </lineage>
</organism>
<evidence type="ECO:0000256" key="1">
    <source>
        <dbReference type="ARBA" id="ARBA00004245"/>
    </source>
</evidence>
<dbReference type="GO" id="GO:0015630">
    <property type="term" value="C:microtubule cytoskeleton"/>
    <property type="evidence" value="ECO:0007669"/>
    <property type="project" value="InterPro"/>
</dbReference>
<dbReference type="Pfam" id="PF05672">
    <property type="entry name" value="MAP7"/>
    <property type="match status" value="1"/>
</dbReference>
<feature type="compositionally biased region" description="Polar residues" evidence="7">
    <location>
        <begin position="604"/>
        <end position="619"/>
    </location>
</feature>
<comment type="subcellular location">
    <subcellularLocation>
        <location evidence="1">Cytoplasm</location>
        <location evidence="1">Cytoskeleton</location>
    </subcellularLocation>
</comment>
<evidence type="ECO:0000256" key="5">
    <source>
        <dbReference type="ARBA" id="ARBA00023212"/>
    </source>
</evidence>
<evidence type="ECO:0000256" key="2">
    <source>
        <dbReference type="ARBA" id="ARBA00007525"/>
    </source>
</evidence>
<feature type="compositionally biased region" description="Basic and acidic residues" evidence="7">
    <location>
        <begin position="354"/>
        <end position="367"/>
    </location>
</feature>
<feature type="compositionally biased region" description="Basic and acidic residues" evidence="7">
    <location>
        <begin position="410"/>
        <end position="517"/>
    </location>
</feature>
<keyword evidence="4 6" id="KW-0175">Coiled coil</keyword>
<dbReference type="Proteomes" id="UP000694396">
    <property type="component" value="Unplaced"/>
</dbReference>
<feature type="compositionally biased region" description="Polar residues" evidence="7">
    <location>
        <begin position="327"/>
        <end position="337"/>
    </location>
</feature>
<evidence type="ECO:0000256" key="4">
    <source>
        <dbReference type="ARBA" id="ARBA00023054"/>
    </source>
</evidence>
<name>A0A8C3QTN2_9PASS</name>